<evidence type="ECO:0000313" key="2">
    <source>
        <dbReference type="Proteomes" id="UP000012024"/>
    </source>
</evidence>
<keyword evidence="2" id="KW-1185">Reference proteome</keyword>
<gene>
    <name evidence="1" type="ORF">D778_02074</name>
</gene>
<proteinExistence type="predicted"/>
<organism evidence="1 2">
    <name type="scientific">Xanthomarina gelatinilytica</name>
    <dbReference type="NCBI Taxonomy" id="1137281"/>
    <lineage>
        <taxon>Bacteria</taxon>
        <taxon>Pseudomonadati</taxon>
        <taxon>Bacteroidota</taxon>
        <taxon>Flavobacteriia</taxon>
        <taxon>Flavobacteriales</taxon>
        <taxon>Flavobacteriaceae</taxon>
        <taxon>Xanthomarina</taxon>
    </lineage>
</organism>
<dbReference type="EMBL" id="ANLA01000004">
    <property type="protein sequence ID" value="EMQ96184.1"/>
    <property type="molecule type" value="Genomic_DNA"/>
</dbReference>
<reference evidence="1 2" key="1">
    <citation type="submission" date="2012-12" db="EMBL/GenBank/DDBJ databases">
        <title>Genome assembly of Formosa sp. AK20.</title>
        <authorList>
            <person name="Kumar R."/>
            <person name="Khatri I."/>
            <person name="Vaidya B."/>
            <person name="Subramanian S."/>
            <person name="Pinnaka A."/>
        </authorList>
    </citation>
    <scope>NUCLEOTIDE SEQUENCE [LARGE SCALE GENOMIC DNA]</scope>
    <source>
        <strain evidence="1 2">AK20</strain>
    </source>
</reference>
<accession>M7N368</accession>
<sequence>MFPVHNSYLTAARYIFQHFKILFLKADINNFITFYVKKLFPEKSISTFS</sequence>
<protein>
    <submittedName>
        <fullName evidence="1">Uncharacterized protein</fullName>
    </submittedName>
</protein>
<dbReference type="Proteomes" id="UP000012024">
    <property type="component" value="Unassembled WGS sequence"/>
</dbReference>
<comment type="caution">
    <text evidence="1">The sequence shown here is derived from an EMBL/GenBank/DDBJ whole genome shotgun (WGS) entry which is preliminary data.</text>
</comment>
<dbReference type="PATRIC" id="fig|1137281.3.peg.673"/>
<name>M7N368_9FLAO</name>
<evidence type="ECO:0000313" key="1">
    <source>
        <dbReference type="EMBL" id="EMQ96184.1"/>
    </source>
</evidence>
<dbReference type="AlphaFoldDB" id="M7N368"/>